<proteinExistence type="predicted"/>
<evidence type="ECO:0000256" key="2">
    <source>
        <dbReference type="ARBA" id="ARBA00022723"/>
    </source>
</evidence>
<protein>
    <submittedName>
        <fullName evidence="6">Ferredoxin, 2Fe-2S</fullName>
    </submittedName>
</protein>
<dbReference type="AlphaFoldDB" id="A0A170PRP7"/>
<organism evidence="6">
    <name type="scientific">hydrothermal vent metagenome</name>
    <dbReference type="NCBI Taxonomy" id="652676"/>
    <lineage>
        <taxon>unclassified sequences</taxon>
        <taxon>metagenomes</taxon>
        <taxon>ecological metagenomes</taxon>
    </lineage>
</organism>
<dbReference type="GO" id="GO:0051537">
    <property type="term" value="F:2 iron, 2 sulfur cluster binding"/>
    <property type="evidence" value="ECO:0007669"/>
    <property type="project" value="UniProtKB-KW"/>
</dbReference>
<evidence type="ECO:0000313" key="6">
    <source>
        <dbReference type="EMBL" id="CUS53429.1"/>
    </source>
</evidence>
<evidence type="ECO:0000256" key="4">
    <source>
        <dbReference type="ARBA" id="ARBA00023014"/>
    </source>
</evidence>
<dbReference type="InterPro" id="IPR036922">
    <property type="entry name" value="Rieske_2Fe-2S_sf"/>
</dbReference>
<gene>
    <name evidence="6" type="ORF">MGWOODY_XGa1431</name>
</gene>
<keyword evidence="4" id="KW-0411">Iron-sulfur</keyword>
<accession>A0A170PRP7</accession>
<evidence type="ECO:0000256" key="3">
    <source>
        <dbReference type="ARBA" id="ARBA00023004"/>
    </source>
</evidence>
<dbReference type="EMBL" id="CZRL01000097">
    <property type="protein sequence ID" value="CUS53429.1"/>
    <property type="molecule type" value="Genomic_DNA"/>
</dbReference>
<sequence>MSDWLNVASTDELKPGEVKVVDIDGTDVALFNIAEEYFAVEDLCTHDGAEIASGCIHGDVIECPRHGARFSIRTGEVTAPPAYEPLHLFALEVRAEQIFVRDDRWD</sequence>
<dbReference type="PANTHER" id="PTHR21496:SF23">
    <property type="entry name" value="3-PHENYLPROPIONATE_CINNAMIC ACID DIOXYGENASE FERREDOXIN SUBUNIT"/>
    <property type="match status" value="1"/>
</dbReference>
<dbReference type="Pfam" id="PF00355">
    <property type="entry name" value="Rieske"/>
    <property type="match status" value="1"/>
</dbReference>
<dbReference type="InterPro" id="IPR017941">
    <property type="entry name" value="Rieske_2Fe-2S"/>
</dbReference>
<evidence type="ECO:0000256" key="1">
    <source>
        <dbReference type="ARBA" id="ARBA00022714"/>
    </source>
</evidence>
<dbReference type="PANTHER" id="PTHR21496">
    <property type="entry name" value="FERREDOXIN-RELATED"/>
    <property type="match status" value="1"/>
</dbReference>
<keyword evidence="2" id="KW-0479">Metal-binding</keyword>
<keyword evidence="1" id="KW-0001">2Fe-2S</keyword>
<feature type="domain" description="Rieske" evidence="5">
    <location>
        <begin position="5"/>
        <end position="100"/>
    </location>
</feature>
<reference evidence="6" key="1">
    <citation type="submission" date="2015-10" db="EMBL/GenBank/DDBJ databases">
        <authorList>
            <person name="Gilbert D.G."/>
        </authorList>
    </citation>
    <scope>NUCLEOTIDE SEQUENCE</scope>
</reference>
<keyword evidence="3" id="KW-0408">Iron</keyword>
<dbReference type="GO" id="GO:0046872">
    <property type="term" value="F:metal ion binding"/>
    <property type="evidence" value="ECO:0007669"/>
    <property type="project" value="UniProtKB-KW"/>
</dbReference>
<evidence type="ECO:0000259" key="5">
    <source>
        <dbReference type="PROSITE" id="PS51296"/>
    </source>
</evidence>
<dbReference type="Gene3D" id="2.102.10.10">
    <property type="entry name" value="Rieske [2Fe-2S] iron-sulphur domain"/>
    <property type="match status" value="1"/>
</dbReference>
<dbReference type="PROSITE" id="PS51296">
    <property type="entry name" value="RIESKE"/>
    <property type="match status" value="1"/>
</dbReference>
<name>A0A170PRP7_9ZZZZ</name>
<dbReference type="SUPFAM" id="SSF50022">
    <property type="entry name" value="ISP domain"/>
    <property type="match status" value="1"/>
</dbReference>
<dbReference type="CDD" id="cd03528">
    <property type="entry name" value="Rieske_RO_ferredoxin"/>
    <property type="match status" value="1"/>
</dbReference>